<dbReference type="AlphaFoldDB" id="A0A4U6TIC6"/>
<proteinExistence type="predicted"/>
<dbReference type="Proteomes" id="UP000298652">
    <property type="component" value="Chromosome 8"/>
</dbReference>
<reference evidence="2" key="1">
    <citation type="submission" date="2019-03" db="EMBL/GenBank/DDBJ databases">
        <title>WGS assembly of Setaria viridis.</title>
        <authorList>
            <person name="Huang P."/>
            <person name="Jenkins J."/>
            <person name="Grimwood J."/>
            <person name="Barry K."/>
            <person name="Healey A."/>
            <person name="Mamidi S."/>
            <person name="Sreedasyam A."/>
            <person name="Shu S."/>
            <person name="Feldman M."/>
            <person name="Wu J."/>
            <person name="Yu Y."/>
            <person name="Chen C."/>
            <person name="Johnson J."/>
            <person name="Rokhsar D."/>
            <person name="Baxter I."/>
            <person name="Schmutz J."/>
            <person name="Brutnell T."/>
            <person name="Kellogg E."/>
        </authorList>
    </citation>
    <scope>NUCLEOTIDE SEQUENCE [LARGE SCALE GENOMIC DNA]</scope>
</reference>
<evidence type="ECO:0000313" key="3">
    <source>
        <dbReference type="Proteomes" id="UP000298652"/>
    </source>
</evidence>
<sequence length="169" mass="16993">MGGSRTRGPRGWGAPVGAADGSPAPRAPSRQAATRVEGSLALAAAWASSLAAGGDAAAAALRSGLWAEWGNRGLGNGKARWAIGPSGQVWPIPRSHAGPPLPPRPAAPAPPPPIAPAPPPPPASAPDAARYGGPEAPEPSSPLMPAFFLRRAESEATRGLHCLLRIDLS</sequence>
<feature type="compositionally biased region" description="Low complexity" evidence="1">
    <location>
        <begin position="22"/>
        <end position="33"/>
    </location>
</feature>
<feature type="region of interest" description="Disordered" evidence="1">
    <location>
        <begin position="85"/>
        <end position="143"/>
    </location>
</feature>
<protein>
    <submittedName>
        <fullName evidence="2">Uncharacterized protein</fullName>
    </submittedName>
</protein>
<organism evidence="2 3">
    <name type="scientific">Setaria viridis</name>
    <name type="common">Green bristlegrass</name>
    <name type="synonym">Setaria italica subsp. viridis</name>
    <dbReference type="NCBI Taxonomy" id="4556"/>
    <lineage>
        <taxon>Eukaryota</taxon>
        <taxon>Viridiplantae</taxon>
        <taxon>Streptophyta</taxon>
        <taxon>Embryophyta</taxon>
        <taxon>Tracheophyta</taxon>
        <taxon>Spermatophyta</taxon>
        <taxon>Magnoliopsida</taxon>
        <taxon>Liliopsida</taxon>
        <taxon>Poales</taxon>
        <taxon>Poaceae</taxon>
        <taxon>PACMAD clade</taxon>
        <taxon>Panicoideae</taxon>
        <taxon>Panicodae</taxon>
        <taxon>Paniceae</taxon>
        <taxon>Cenchrinae</taxon>
        <taxon>Setaria</taxon>
    </lineage>
</organism>
<dbReference type="EMBL" id="CM016559">
    <property type="protein sequence ID" value="TKW01422.1"/>
    <property type="molecule type" value="Genomic_DNA"/>
</dbReference>
<gene>
    <name evidence="2" type="ORF">SEVIR_8G179300v2</name>
</gene>
<feature type="compositionally biased region" description="Pro residues" evidence="1">
    <location>
        <begin position="99"/>
        <end position="124"/>
    </location>
</feature>
<accession>A0A4U6TIC6</accession>
<dbReference type="Gramene" id="TKW01422">
    <property type="protein sequence ID" value="TKW01422"/>
    <property type="gene ID" value="SEVIR_8G179300v2"/>
</dbReference>
<keyword evidence="3" id="KW-1185">Reference proteome</keyword>
<evidence type="ECO:0000313" key="2">
    <source>
        <dbReference type="EMBL" id="TKW01422.1"/>
    </source>
</evidence>
<name>A0A4U6TIC6_SETVI</name>
<evidence type="ECO:0000256" key="1">
    <source>
        <dbReference type="SAM" id="MobiDB-lite"/>
    </source>
</evidence>
<feature type="region of interest" description="Disordered" evidence="1">
    <location>
        <begin position="1"/>
        <end position="33"/>
    </location>
</feature>